<reference evidence="1 2" key="2">
    <citation type="journal article" date="2022" name="Mol. Ecol. Resour.">
        <title>The genomes of chicory, endive, great burdock and yacon provide insights into Asteraceae paleo-polyploidization history and plant inulin production.</title>
        <authorList>
            <person name="Fan W."/>
            <person name="Wang S."/>
            <person name="Wang H."/>
            <person name="Wang A."/>
            <person name="Jiang F."/>
            <person name="Liu H."/>
            <person name="Zhao H."/>
            <person name="Xu D."/>
            <person name="Zhang Y."/>
        </authorList>
    </citation>
    <scope>NUCLEOTIDE SEQUENCE [LARGE SCALE GENOMIC DNA]</scope>
    <source>
        <strain evidence="2">cv. Punajuju</strain>
        <tissue evidence="1">Leaves</tissue>
    </source>
</reference>
<name>A0ACB9AEE2_CICIN</name>
<dbReference type="EMBL" id="CM042015">
    <property type="protein sequence ID" value="KAI3708320.1"/>
    <property type="molecule type" value="Genomic_DNA"/>
</dbReference>
<comment type="caution">
    <text evidence="1">The sequence shown here is derived from an EMBL/GenBank/DDBJ whole genome shotgun (WGS) entry which is preliminary data.</text>
</comment>
<protein>
    <submittedName>
        <fullName evidence="1">Uncharacterized protein</fullName>
    </submittedName>
</protein>
<proteinExistence type="predicted"/>
<evidence type="ECO:0000313" key="1">
    <source>
        <dbReference type="EMBL" id="KAI3708320.1"/>
    </source>
</evidence>
<reference evidence="2" key="1">
    <citation type="journal article" date="2022" name="Mol. Ecol. Resour.">
        <title>The genomes of chicory, endive, great burdock and yacon provide insights into Asteraceae palaeo-polyploidization history and plant inulin production.</title>
        <authorList>
            <person name="Fan W."/>
            <person name="Wang S."/>
            <person name="Wang H."/>
            <person name="Wang A."/>
            <person name="Jiang F."/>
            <person name="Liu H."/>
            <person name="Zhao H."/>
            <person name="Xu D."/>
            <person name="Zhang Y."/>
        </authorList>
    </citation>
    <scope>NUCLEOTIDE SEQUENCE [LARGE SCALE GENOMIC DNA]</scope>
    <source>
        <strain evidence="2">cv. Punajuju</strain>
    </source>
</reference>
<dbReference type="Proteomes" id="UP001055811">
    <property type="component" value="Linkage Group LG07"/>
</dbReference>
<gene>
    <name evidence="1" type="ORF">L2E82_37487</name>
</gene>
<organism evidence="1 2">
    <name type="scientific">Cichorium intybus</name>
    <name type="common">Chicory</name>
    <dbReference type="NCBI Taxonomy" id="13427"/>
    <lineage>
        <taxon>Eukaryota</taxon>
        <taxon>Viridiplantae</taxon>
        <taxon>Streptophyta</taxon>
        <taxon>Embryophyta</taxon>
        <taxon>Tracheophyta</taxon>
        <taxon>Spermatophyta</taxon>
        <taxon>Magnoliopsida</taxon>
        <taxon>eudicotyledons</taxon>
        <taxon>Gunneridae</taxon>
        <taxon>Pentapetalae</taxon>
        <taxon>asterids</taxon>
        <taxon>campanulids</taxon>
        <taxon>Asterales</taxon>
        <taxon>Asteraceae</taxon>
        <taxon>Cichorioideae</taxon>
        <taxon>Cichorieae</taxon>
        <taxon>Cichoriinae</taxon>
        <taxon>Cichorium</taxon>
    </lineage>
</organism>
<accession>A0ACB9AEE2</accession>
<evidence type="ECO:0000313" key="2">
    <source>
        <dbReference type="Proteomes" id="UP001055811"/>
    </source>
</evidence>
<keyword evidence="2" id="KW-1185">Reference proteome</keyword>
<sequence length="143" mass="16313">MSSNTILTLMSKDKDHFTIEKELAIKSITIKNMLDEGWLSPVIPLPNVASKTLALVVEFLNKQAVEQDLKKFVDDQHISTLLDLTLAANYLDIKEMLDVVCQKIADTIKDKTVEEVREIFHVTNDFTPEEEAAVRAEFDWAYE</sequence>